<dbReference type="HOGENOM" id="CLU_1373235_0_0_1"/>
<dbReference type="AlphaFoldDB" id="Q1DGN1"/>
<dbReference type="InterPro" id="IPR050951">
    <property type="entry name" value="Retrovirus_Pol_polyprotein"/>
</dbReference>
<dbReference type="Proteomes" id="UP000682892">
    <property type="component" value="Unassembled WGS sequence"/>
</dbReference>
<evidence type="ECO:0000256" key="1">
    <source>
        <dbReference type="SAM" id="MobiDB-lite"/>
    </source>
</evidence>
<accession>Q1DGN1</accession>
<dbReference type="PANTHER" id="PTHR37984:SF11">
    <property type="entry name" value="INTEGRASE CATALYTIC DOMAIN-CONTAINING PROTEIN"/>
    <property type="match status" value="1"/>
</dbReference>
<evidence type="ECO:0000313" key="3">
    <source>
        <dbReference type="Proteomes" id="UP000682892"/>
    </source>
</evidence>
<feature type="compositionally biased region" description="Basic and acidic residues" evidence="1">
    <location>
        <begin position="52"/>
        <end position="64"/>
    </location>
</feature>
<dbReference type="InterPro" id="IPR036397">
    <property type="entry name" value="RNaseH_sf"/>
</dbReference>
<sequence length="199" mass="23137">MGRNWRDDLQDFLHSYRATPHSTTQYSPSELLFGWNIRDKLPGTTRPVSINKAKENDKSSKEKGRVYTDYKRKAKPNNVDVGDYVVVKNFIKKNKLTTTFHPDPHLVIQRDGSRLHLKNTKTGVISNRHVNHTKRIISANPMLNDEKFEGLFSEEFSMTSEIKSPAIMHYVFQESLGINGKYWRTNDHGSWTNRTRQES</sequence>
<dbReference type="PhylomeDB" id="Q1DGN1"/>
<reference evidence="2" key="2">
    <citation type="journal article" date="2007" name="Science">
        <title>Genome sequence of Aedes aegypti, a major arbovirus vector.</title>
        <authorList>
            <person name="Nene V."/>
            <person name="Wortman J.R."/>
            <person name="Lawson D."/>
            <person name="Haas B."/>
            <person name="Kodira C."/>
            <person name="Tu Z.J."/>
            <person name="Loftus B."/>
            <person name="Xi Z."/>
            <person name="Megy K."/>
            <person name="Grabherr M."/>
            <person name="Ren Q."/>
            <person name="Zdobnov E.M."/>
            <person name="Lobo N.F."/>
            <person name="Campbell K.S."/>
            <person name="Brown S.E."/>
            <person name="Bonaldo M.F."/>
            <person name="Zhu J."/>
            <person name="Sinkins S.P."/>
            <person name="Hogenkamp D.G."/>
            <person name="Amedeo P."/>
            <person name="Arensburger P."/>
            <person name="Atkinson P.W."/>
            <person name="Bidwell S."/>
            <person name="Biedler J."/>
            <person name="Birney E."/>
            <person name="Bruggner R.V."/>
            <person name="Costas J."/>
            <person name="Coy M.R."/>
            <person name="Crabtree J."/>
            <person name="Crawford M."/>
            <person name="Debruyn B."/>
            <person name="Decaprio D."/>
            <person name="Eiglmeier K."/>
            <person name="Eisenstadt E."/>
            <person name="El-Dorry H."/>
            <person name="Gelbart W.M."/>
            <person name="Gomes S.L."/>
            <person name="Hammond M."/>
            <person name="Hannick L.I."/>
            <person name="Hogan J.R."/>
            <person name="Holmes M.H."/>
            <person name="Jaffe D."/>
            <person name="Johnston J.S."/>
            <person name="Kennedy R.C."/>
            <person name="Koo H."/>
            <person name="Kravitz S."/>
            <person name="Kriventseva E.V."/>
            <person name="Kulp D."/>
            <person name="Labutti K."/>
            <person name="Lee E."/>
            <person name="Li S."/>
            <person name="Lovin D.D."/>
            <person name="Mao C."/>
            <person name="Mauceli E."/>
            <person name="Menck C.F."/>
            <person name="Miller J.R."/>
            <person name="Montgomery P."/>
            <person name="Mori A."/>
            <person name="Nascimento A.L."/>
            <person name="Naveira H.F."/>
            <person name="Nusbaum C."/>
            <person name="O'leary S."/>
            <person name="Orvis J."/>
            <person name="Pertea M."/>
            <person name="Quesneville H."/>
            <person name="Reidenbach K.R."/>
            <person name="Rogers Y.H."/>
            <person name="Roth C.W."/>
            <person name="Schneider J.R."/>
            <person name="Schatz M."/>
            <person name="Shumway M."/>
            <person name="Stanke M."/>
            <person name="Stinson E.O."/>
            <person name="Tubio J.M."/>
            <person name="Vanzee J.P."/>
            <person name="Verjovski-Almeida S."/>
            <person name="Werner D."/>
            <person name="White O."/>
            <person name="Wyder S."/>
            <person name="Zeng Q."/>
            <person name="Zhao Q."/>
            <person name="Zhao Y."/>
            <person name="Hill C.A."/>
            <person name="Raikhel A.S."/>
            <person name="Soares M.B."/>
            <person name="Knudson D.L."/>
            <person name="Lee N.H."/>
            <person name="Galagan J."/>
            <person name="Salzberg S.L."/>
            <person name="Paulsen I.T."/>
            <person name="Dimopoulos G."/>
            <person name="Collins F.H."/>
            <person name="Birren B."/>
            <person name="Fraser-Liggett C.M."/>
            <person name="Severson D.W."/>
        </authorList>
    </citation>
    <scope>NUCLEOTIDE SEQUENCE [LARGE SCALE GENOMIC DNA]</scope>
    <source>
        <strain evidence="2">Liverpool</strain>
    </source>
</reference>
<evidence type="ECO:0000313" key="2">
    <source>
        <dbReference type="EMBL" id="EAT32310.1"/>
    </source>
</evidence>
<gene>
    <name evidence="2" type="ORF">AaeL_AAEL015565</name>
</gene>
<dbReference type="EMBL" id="CH901131">
    <property type="protein sequence ID" value="EAT32310.1"/>
    <property type="molecule type" value="Genomic_DNA"/>
</dbReference>
<dbReference type="PaxDb" id="7159-AAEL015565-PA"/>
<organism evidence="2 3">
    <name type="scientific">Aedes aegypti</name>
    <name type="common">Yellowfever mosquito</name>
    <name type="synonym">Culex aegypti</name>
    <dbReference type="NCBI Taxonomy" id="7159"/>
    <lineage>
        <taxon>Eukaryota</taxon>
        <taxon>Metazoa</taxon>
        <taxon>Ecdysozoa</taxon>
        <taxon>Arthropoda</taxon>
        <taxon>Hexapoda</taxon>
        <taxon>Insecta</taxon>
        <taxon>Pterygota</taxon>
        <taxon>Neoptera</taxon>
        <taxon>Endopterygota</taxon>
        <taxon>Diptera</taxon>
        <taxon>Nematocera</taxon>
        <taxon>Culicoidea</taxon>
        <taxon>Culicidae</taxon>
        <taxon>Culicinae</taxon>
        <taxon>Aedini</taxon>
        <taxon>Aedes</taxon>
        <taxon>Stegomyia</taxon>
    </lineage>
</organism>
<dbReference type="Gene3D" id="3.30.420.10">
    <property type="entry name" value="Ribonuclease H-like superfamily/Ribonuclease H"/>
    <property type="match status" value="1"/>
</dbReference>
<feature type="region of interest" description="Disordered" evidence="1">
    <location>
        <begin position="44"/>
        <end position="64"/>
    </location>
</feature>
<proteinExistence type="predicted"/>
<protein>
    <submittedName>
        <fullName evidence="2">AAEL015565-PA</fullName>
    </submittedName>
</protein>
<dbReference type="eggNOG" id="KOG0017">
    <property type="taxonomic scope" value="Eukaryota"/>
</dbReference>
<reference evidence="2" key="1">
    <citation type="submission" date="2005-10" db="EMBL/GenBank/DDBJ databases">
        <authorList>
            <person name="Loftus B.J."/>
            <person name="Nene V.M."/>
            <person name="Hannick L.I."/>
            <person name="Bidwell S."/>
            <person name="Haas B."/>
            <person name="Amedeo P."/>
            <person name="Orvis J."/>
            <person name="Wortman J.R."/>
            <person name="White O.R."/>
            <person name="Salzberg S."/>
            <person name="Shumway M."/>
            <person name="Koo H."/>
            <person name="Zhao Y."/>
            <person name="Holmes M."/>
            <person name="Miller J."/>
            <person name="Schatz M."/>
            <person name="Pop M."/>
            <person name="Pai G."/>
            <person name="Utterback T."/>
            <person name="Rogers Y.-H."/>
            <person name="Kravitz S."/>
            <person name="Fraser C.M."/>
        </authorList>
    </citation>
    <scope>NUCLEOTIDE SEQUENCE</scope>
    <source>
        <strain evidence="2">Liverpool</strain>
    </source>
</reference>
<name>Q1DGN1_AEDAE</name>
<dbReference type="OMA" id="SELLFGW"/>
<dbReference type="GO" id="GO:0003676">
    <property type="term" value="F:nucleic acid binding"/>
    <property type="evidence" value="ECO:0007669"/>
    <property type="project" value="InterPro"/>
</dbReference>
<reference evidence="2" key="3">
    <citation type="submission" date="2012-09" db="EMBL/GenBank/DDBJ databases">
        <authorList>
            <consortium name="VectorBase"/>
        </authorList>
    </citation>
    <scope>NUCLEOTIDE SEQUENCE</scope>
    <source>
        <strain evidence="2">Liverpool</strain>
    </source>
</reference>
<dbReference type="PANTHER" id="PTHR37984">
    <property type="entry name" value="PROTEIN CBG26694"/>
    <property type="match status" value="1"/>
</dbReference>